<keyword evidence="2" id="KW-1185">Reference proteome</keyword>
<organism evidence="1 2">
    <name type="scientific">Trichonephila clavata</name>
    <name type="common">Joro spider</name>
    <name type="synonym">Nephila clavata</name>
    <dbReference type="NCBI Taxonomy" id="2740835"/>
    <lineage>
        <taxon>Eukaryota</taxon>
        <taxon>Metazoa</taxon>
        <taxon>Ecdysozoa</taxon>
        <taxon>Arthropoda</taxon>
        <taxon>Chelicerata</taxon>
        <taxon>Arachnida</taxon>
        <taxon>Araneae</taxon>
        <taxon>Araneomorphae</taxon>
        <taxon>Entelegynae</taxon>
        <taxon>Araneoidea</taxon>
        <taxon>Nephilidae</taxon>
        <taxon>Trichonephila</taxon>
    </lineage>
</organism>
<dbReference type="CDD" id="cd02440">
    <property type="entry name" value="AdoMet_MTases"/>
    <property type="match status" value="1"/>
</dbReference>
<evidence type="ECO:0000313" key="2">
    <source>
        <dbReference type="Proteomes" id="UP000887116"/>
    </source>
</evidence>
<evidence type="ECO:0000313" key="1">
    <source>
        <dbReference type="EMBL" id="GFQ65842.1"/>
    </source>
</evidence>
<dbReference type="Pfam" id="PF13489">
    <property type="entry name" value="Methyltransf_23"/>
    <property type="match status" value="1"/>
</dbReference>
<dbReference type="Proteomes" id="UP000887116">
    <property type="component" value="Unassembled WGS sequence"/>
</dbReference>
<sequence>MNLEPDLYSCERIPLESVKSFLSKTLPRLEWNQSSSKEDLVLDAGCGPGGTTFELVLPLFPNVKKILAVDLVPAAIDFAKSHNFHPLMEYSVANLEDWSSLKHLEGQIAKLISNYCINWLKDQRNAFQNIFRLLKKGGEAAVCFPLQSSYYDALLKVQNDPKWKDFLKNIENLIPESHLKKWNCTPYKKMLEDIGFEIVYCREDVLTDVMPSEEKFRNFFSSTCVLTPHVPKDRKEELKNDFIEELSRQNGRHSNGLPLFTSNVLELVIRKK</sequence>
<dbReference type="SUPFAM" id="SSF53335">
    <property type="entry name" value="S-adenosyl-L-methionine-dependent methyltransferases"/>
    <property type="match status" value="1"/>
</dbReference>
<dbReference type="AlphaFoldDB" id="A0A8X6EZN4"/>
<protein>
    <submittedName>
        <fullName evidence="1">Juvenile hormone acid O-methyltransferase</fullName>
    </submittedName>
</protein>
<name>A0A8X6EZN4_TRICU</name>
<dbReference type="Gene3D" id="3.40.50.150">
    <property type="entry name" value="Vaccinia Virus protein VP39"/>
    <property type="match status" value="1"/>
</dbReference>
<dbReference type="InterPro" id="IPR029063">
    <property type="entry name" value="SAM-dependent_MTases_sf"/>
</dbReference>
<reference evidence="1" key="1">
    <citation type="submission" date="2020-07" db="EMBL/GenBank/DDBJ databases">
        <title>Multicomponent nature underlies the extraordinary mechanical properties of spider dragline silk.</title>
        <authorList>
            <person name="Kono N."/>
            <person name="Nakamura H."/>
            <person name="Mori M."/>
            <person name="Yoshida Y."/>
            <person name="Ohtoshi R."/>
            <person name="Malay A.D."/>
            <person name="Moran D.A.P."/>
            <person name="Tomita M."/>
            <person name="Numata K."/>
            <person name="Arakawa K."/>
        </authorList>
    </citation>
    <scope>NUCLEOTIDE SEQUENCE</scope>
</reference>
<dbReference type="PANTHER" id="PTHR43861">
    <property type="entry name" value="TRANS-ACONITATE 2-METHYLTRANSFERASE-RELATED"/>
    <property type="match status" value="1"/>
</dbReference>
<dbReference type="OrthoDB" id="6408088at2759"/>
<comment type="caution">
    <text evidence="1">The sequence shown here is derived from an EMBL/GenBank/DDBJ whole genome shotgun (WGS) entry which is preliminary data.</text>
</comment>
<dbReference type="EMBL" id="BMAO01010249">
    <property type="protein sequence ID" value="GFQ65842.1"/>
    <property type="molecule type" value="Genomic_DNA"/>
</dbReference>
<proteinExistence type="predicted"/>
<accession>A0A8X6EZN4</accession>
<gene>
    <name evidence="1" type="primary">jhamt_5</name>
    <name evidence="1" type="ORF">TNCT_425641</name>
</gene>